<gene>
    <name evidence="2" type="ORF">BdWA1_003027</name>
</gene>
<accession>A0AAD9PIT6</accession>
<dbReference type="Gene3D" id="3.40.50.1820">
    <property type="entry name" value="alpha/beta hydrolase"/>
    <property type="match status" value="1"/>
</dbReference>
<comment type="caution">
    <text evidence="2">The sequence shown here is derived from an EMBL/GenBank/DDBJ whole genome shotgun (WGS) entry which is preliminary data.</text>
</comment>
<organism evidence="2 3">
    <name type="scientific">Babesia duncani</name>
    <dbReference type="NCBI Taxonomy" id="323732"/>
    <lineage>
        <taxon>Eukaryota</taxon>
        <taxon>Sar</taxon>
        <taxon>Alveolata</taxon>
        <taxon>Apicomplexa</taxon>
        <taxon>Aconoidasida</taxon>
        <taxon>Piroplasmida</taxon>
        <taxon>Babesiidae</taxon>
        <taxon>Babesia</taxon>
    </lineage>
</organism>
<sequence>MGYEWSRRPYAAPFMRDMIYSSDFKCQEQATGHEHGRIGYASFSRHVPFSTRVSELPLAERNTGYLGNNGGFFYLSFKMSICGQIEIAIQVDRISSIRFHERGWYRLEFRVFTQCKNETIPAVPYVFKDGNDIDRRNGTSKVFGAPPIIASDVNHYMSKLFFVGTDKILIDLNEITQFRIMLPASVSILTSLCLFVECTLYRCKKSDTGVYEYVECCLERGLKQCTVHFMVHCCILSFKYTQMKLEPECYRPGPNFLYWQNMLKSSDKNFVYKWFCGCRDEVYKFYKDVDGTDDIIMASAVPLDLICDKSLIPKVKDLFLSTHLYWVFSKSNLNDIKPNGEYFPHVNCDSVPFEQMLKCPQCLEFLVQSLHYIYTQILYNNAVNISMRILRNNQNILEPISDTNLGWLQFKGIVEFIDGTPVCSKEEKIKNEYLFNIEPSITHECHILLSHELNKLMEELNISACGTDHVYISLSSSLKAKFKKLQLIDCNVKAFFRDVQKSIWGESSFLYIIWDIYLQSQISTSMDVYNSEFWQKQSDVLRRISNPNYTLNDLQCELDSWNISDEHQFFLADAFPFCRINWSPYECKSLCTNPSEHLIFLVHGYNGEPWSMIPYWNNLTTIGASCACVLSTFNCHHDDSPIDEMGKMLAREVKAYFASNKHRKIRRLSFVGHSLGGLVIRSAIRHLEEYKNLFYAFISLTAPHLGFAYCQNKIFQTGVRLFSRVKSSSSLKEMTLMDESKPRDRFLYKLSLDDNIRSFKFVRLVGIVQDQFCNLNSAIVKPMGDLKEKKYAHEMSSYLLERMGTNRVDRIVFDYSNASRYITGWMGRSVHIDIIDRTLVIRIILLLMNDIF</sequence>
<dbReference type="InterPro" id="IPR044294">
    <property type="entry name" value="Lipase-like"/>
</dbReference>
<dbReference type="RefSeq" id="XP_067802194.1">
    <property type="nucleotide sequence ID" value="XM_067948043.1"/>
</dbReference>
<dbReference type="GeneID" id="94337324"/>
<evidence type="ECO:0000313" key="2">
    <source>
        <dbReference type="EMBL" id="KAK2195351.1"/>
    </source>
</evidence>
<evidence type="ECO:0000259" key="1">
    <source>
        <dbReference type="Pfam" id="PF05057"/>
    </source>
</evidence>
<dbReference type="Pfam" id="PF05057">
    <property type="entry name" value="DUF676"/>
    <property type="match status" value="1"/>
</dbReference>
<evidence type="ECO:0000313" key="3">
    <source>
        <dbReference type="Proteomes" id="UP001214638"/>
    </source>
</evidence>
<dbReference type="SUPFAM" id="SSF53474">
    <property type="entry name" value="alpha/beta-Hydrolases"/>
    <property type="match status" value="1"/>
</dbReference>
<dbReference type="PANTHER" id="PTHR12482">
    <property type="entry name" value="LIPASE ROG1-RELATED-RELATED"/>
    <property type="match status" value="1"/>
</dbReference>
<proteinExistence type="predicted"/>
<dbReference type="PANTHER" id="PTHR12482:SF5">
    <property type="entry name" value="DUF676 DOMAIN-CONTAINING PROTEIN"/>
    <property type="match status" value="1"/>
</dbReference>
<dbReference type="Proteomes" id="UP001214638">
    <property type="component" value="Unassembled WGS sequence"/>
</dbReference>
<name>A0AAD9PIT6_9APIC</name>
<dbReference type="InterPro" id="IPR029058">
    <property type="entry name" value="AB_hydrolase_fold"/>
</dbReference>
<dbReference type="EMBL" id="JALLKP010000004">
    <property type="protein sequence ID" value="KAK2195351.1"/>
    <property type="molecule type" value="Genomic_DNA"/>
</dbReference>
<dbReference type="AlphaFoldDB" id="A0AAD9PIT6"/>
<reference evidence="2" key="1">
    <citation type="journal article" date="2023" name="Nat. Microbiol.">
        <title>Babesia duncani multi-omics identifies virulence factors and drug targets.</title>
        <authorList>
            <person name="Singh P."/>
            <person name="Lonardi S."/>
            <person name="Liang Q."/>
            <person name="Vydyam P."/>
            <person name="Khabirova E."/>
            <person name="Fang T."/>
            <person name="Gihaz S."/>
            <person name="Thekkiniath J."/>
            <person name="Munshi M."/>
            <person name="Abel S."/>
            <person name="Ciampossin L."/>
            <person name="Batugedara G."/>
            <person name="Gupta M."/>
            <person name="Lu X.M."/>
            <person name="Lenz T."/>
            <person name="Chakravarty S."/>
            <person name="Cornillot E."/>
            <person name="Hu Y."/>
            <person name="Ma W."/>
            <person name="Gonzalez L.M."/>
            <person name="Sanchez S."/>
            <person name="Estrada K."/>
            <person name="Sanchez-Flores A."/>
            <person name="Montero E."/>
            <person name="Harb O.S."/>
            <person name="Le Roch K.G."/>
            <person name="Mamoun C.B."/>
        </authorList>
    </citation>
    <scope>NUCLEOTIDE SEQUENCE</scope>
    <source>
        <strain evidence="2">WA1</strain>
    </source>
</reference>
<protein>
    <recommendedName>
        <fullName evidence="1">DUF676 domain-containing protein</fullName>
    </recommendedName>
</protein>
<dbReference type="InterPro" id="IPR007751">
    <property type="entry name" value="DUF676_lipase-like"/>
</dbReference>
<feature type="domain" description="DUF676" evidence="1">
    <location>
        <begin position="595"/>
        <end position="777"/>
    </location>
</feature>
<dbReference type="KEGG" id="bdw:94337324"/>
<keyword evidence="3" id="KW-1185">Reference proteome</keyword>